<keyword evidence="3 5" id="KW-0863">Zinc-finger</keyword>
<feature type="domain" description="C2H2-type" evidence="6">
    <location>
        <begin position="43"/>
        <end position="70"/>
    </location>
</feature>
<dbReference type="EMBL" id="AMQM01001501">
    <property type="status" value="NOT_ANNOTATED_CDS"/>
    <property type="molecule type" value="Genomic_DNA"/>
</dbReference>
<dbReference type="GO" id="GO:0008270">
    <property type="term" value="F:zinc ion binding"/>
    <property type="evidence" value="ECO:0007669"/>
    <property type="project" value="UniProtKB-KW"/>
</dbReference>
<dbReference type="Proteomes" id="UP000015101">
    <property type="component" value="Unassembled WGS sequence"/>
</dbReference>
<proteinExistence type="predicted"/>
<keyword evidence="4" id="KW-0862">Zinc</keyword>
<dbReference type="InterPro" id="IPR013087">
    <property type="entry name" value="Znf_C2H2_type"/>
</dbReference>
<evidence type="ECO:0000256" key="2">
    <source>
        <dbReference type="ARBA" id="ARBA00022737"/>
    </source>
</evidence>
<evidence type="ECO:0000259" key="6">
    <source>
        <dbReference type="PROSITE" id="PS50157"/>
    </source>
</evidence>
<dbReference type="GeneID" id="20200281"/>
<dbReference type="AlphaFoldDB" id="T1EUN1"/>
<evidence type="ECO:0000313" key="7">
    <source>
        <dbReference type="EMBL" id="ESN94162.1"/>
    </source>
</evidence>
<keyword evidence="2" id="KW-0677">Repeat</keyword>
<accession>T1EUN1</accession>
<evidence type="ECO:0000256" key="1">
    <source>
        <dbReference type="ARBA" id="ARBA00022723"/>
    </source>
</evidence>
<protein>
    <recommendedName>
        <fullName evidence="6">C2H2-type domain-containing protein</fullName>
    </recommendedName>
</protein>
<keyword evidence="1" id="KW-0479">Metal-binding</keyword>
<dbReference type="EMBL" id="KB097571">
    <property type="protein sequence ID" value="ESN94162.1"/>
    <property type="molecule type" value="Genomic_DNA"/>
</dbReference>
<dbReference type="CTD" id="20200281"/>
<keyword evidence="9" id="KW-1185">Reference proteome</keyword>
<name>T1EUN1_HELRO</name>
<dbReference type="FunFam" id="3.30.160.60:FF:000340">
    <property type="entry name" value="zinc finger protein 473 isoform X1"/>
    <property type="match status" value="1"/>
</dbReference>
<dbReference type="KEGG" id="hro:HELRODRAFT_163946"/>
<evidence type="ECO:0000256" key="4">
    <source>
        <dbReference type="ARBA" id="ARBA00022833"/>
    </source>
</evidence>
<dbReference type="HOGENOM" id="CLU_2252923_0_0_1"/>
<dbReference type="PROSITE" id="PS50157">
    <property type="entry name" value="ZINC_FINGER_C2H2_2"/>
    <property type="match status" value="1"/>
</dbReference>
<sequence>MSESEIFAQSAVSALKLAHRTQNQTHVCYYCKKICQKPSKRPFKCKECYKRFNQRSILNIHSLRHQGFKPKQPKLCLQPAVHTKGQPVKSSETGAFQKLEELGG</sequence>
<reference evidence="8" key="3">
    <citation type="submission" date="2015-06" db="UniProtKB">
        <authorList>
            <consortium name="EnsemblMetazoa"/>
        </authorList>
    </citation>
    <scope>IDENTIFICATION</scope>
</reference>
<gene>
    <name evidence="8" type="primary">20200281</name>
    <name evidence="7" type="ORF">HELRODRAFT_163946</name>
</gene>
<dbReference type="PROSITE" id="PS00028">
    <property type="entry name" value="ZINC_FINGER_C2H2_1"/>
    <property type="match status" value="1"/>
</dbReference>
<evidence type="ECO:0000313" key="8">
    <source>
        <dbReference type="EnsemblMetazoa" id="HelroP163946"/>
    </source>
</evidence>
<dbReference type="Gene3D" id="3.30.160.60">
    <property type="entry name" value="Classic Zinc Finger"/>
    <property type="match status" value="1"/>
</dbReference>
<dbReference type="InParanoid" id="T1EUN1"/>
<dbReference type="InterPro" id="IPR036236">
    <property type="entry name" value="Znf_C2H2_sf"/>
</dbReference>
<reference evidence="9" key="1">
    <citation type="submission" date="2012-12" db="EMBL/GenBank/DDBJ databases">
        <authorList>
            <person name="Hellsten U."/>
            <person name="Grimwood J."/>
            <person name="Chapman J.A."/>
            <person name="Shapiro H."/>
            <person name="Aerts A."/>
            <person name="Otillar R.P."/>
            <person name="Terry A.Y."/>
            <person name="Boore J.L."/>
            <person name="Simakov O."/>
            <person name="Marletaz F."/>
            <person name="Cho S.-J."/>
            <person name="Edsinger-Gonzales E."/>
            <person name="Havlak P."/>
            <person name="Kuo D.-H."/>
            <person name="Larsson T."/>
            <person name="Lv J."/>
            <person name="Arendt D."/>
            <person name="Savage R."/>
            <person name="Osoegawa K."/>
            <person name="de Jong P."/>
            <person name="Lindberg D.R."/>
            <person name="Seaver E.C."/>
            <person name="Weisblat D.A."/>
            <person name="Putnam N.H."/>
            <person name="Grigoriev I.V."/>
            <person name="Rokhsar D.S."/>
        </authorList>
    </citation>
    <scope>NUCLEOTIDE SEQUENCE</scope>
</reference>
<dbReference type="GO" id="GO:0005634">
    <property type="term" value="C:nucleus"/>
    <property type="evidence" value="ECO:0007669"/>
    <property type="project" value="UniProtKB-ARBA"/>
</dbReference>
<evidence type="ECO:0000313" key="9">
    <source>
        <dbReference type="Proteomes" id="UP000015101"/>
    </source>
</evidence>
<dbReference type="RefSeq" id="XP_009027280.1">
    <property type="nucleotide sequence ID" value="XM_009029032.1"/>
</dbReference>
<reference evidence="7 9" key="2">
    <citation type="journal article" date="2013" name="Nature">
        <title>Insights into bilaterian evolution from three spiralian genomes.</title>
        <authorList>
            <person name="Simakov O."/>
            <person name="Marletaz F."/>
            <person name="Cho S.J."/>
            <person name="Edsinger-Gonzales E."/>
            <person name="Havlak P."/>
            <person name="Hellsten U."/>
            <person name="Kuo D.H."/>
            <person name="Larsson T."/>
            <person name="Lv J."/>
            <person name="Arendt D."/>
            <person name="Savage R."/>
            <person name="Osoegawa K."/>
            <person name="de Jong P."/>
            <person name="Grimwood J."/>
            <person name="Chapman J.A."/>
            <person name="Shapiro H."/>
            <person name="Aerts A."/>
            <person name="Otillar R.P."/>
            <person name="Terry A.Y."/>
            <person name="Boore J.L."/>
            <person name="Grigoriev I.V."/>
            <person name="Lindberg D.R."/>
            <person name="Seaver E.C."/>
            <person name="Weisblat D.A."/>
            <person name="Putnam N.H."/>
            <person name="Rokhsar D.S."/>
        </authorList>
    </citation>
    <scope>NUCLEOTIDE SEQUENCE</scope>
</reference>
<evidence type="ECO:0000256" key="3">
    <source>
        <dbReference type="ARBA" id="ARBA00022771"/>
    </source>
</evidence>
<dbReference type="EnsemblMetazoa" id="HelroT163946">
    <property type="protein sequence ID" value="HelroP163946"/>
    <property type="gene ID" value="HelroG163946"/>
</dbReference>
<evidence type="ECO:0000256" key="5">
    <source>
        <dbReference type="PROSITE-ProRule" id="PRU00042"/>
    </source>
</evidence>
<organism evidence="8 9">
    <name type="scientific">Helobdella robusta</name>
    <name type="common">Californian leech</name>
    <dbReference type="NCBI Taxonomy" id="6412"/>
    <lineage>
        <taxon>Eukaryota</taxon>
        <taxon>Metazoa</taxon>
        <taxon>Spiralia</taxon>
        <taxon>Lophotrochozoa</taxon>
        <taxon>Annelida</taxon>
        <taxon>Clitellata</taxon>
        <taxon>Hirudinea</taxon>
        <taxon>Rhynchobdellida</taxon>
        <taxon>Glossiphoniidae</taxon>
        <taxon>Helobdella</taxon>
    </lineage>
</organism>
<dbReference type="SUPFAM" id="SSF57667">
    <property type="entry name" value="beta-beta-alpha zinc fingers"/>
    <property type="match status" value="1"/>
</dbReference>